<dbReference type="PANTHER" id="PTHR34216:SF3">
    <property type="entry name" value="POLY-BETA-1,6-N-ACETYL-D-GLUCOSAMINE N-DEACETYLASE"/>
    <property type="match status" value="1"/>
</dbReference>
<protein>
    <recommendedName>
        <fullName evidence="3">NodB homology domain-containing protein</fullName>
    </recommendedName>
</protein>
<name>A0A401YXG9_9ACTN</name>
<proteinExistence type="predicted"/>
<dbReference type="Gene3D" id="3.20.20.370">
    <property type="entry name" value="Glycoside hydrolase/deacetylase"/>
    <property type="match status" value="1"/>
</dbReference>
<dbReference type="CDD" id="cd10918">
    <property type="entry name" value="CE4_NodB_like_5s_6s"/>
    <property type="match status" value="1"/>
</dbReference>
<evidence type="ECO:0000256" key="1">
    <source>
        <dbReference type="ARBA" id="ARBA00004613"/>
    </source>
</evidence>
<organism evidence="4 5">
    <name type="scientific">Embleya hyalina</name>
    <dbReference type="NCBI Taxonomy" id="516124"/>
    <lineage>
        <taxon>Bacteria</taxon>
        <taxon>Bacillati</taxon>
        <taxon>Actinomycetota</taxon>
        <taxon>Actinomycetes</taxon>
        <taxon>Kitasatosporales</taxon>
        <taxon>Streptomycetaceae</taxon>
        <taxon>Embleya</taxon>
    </lineage>
</organism>
<dbReference type="RefSeq" id="WP_246127095.1">
    <property type="nucleotide sequence ID" value="NZ_BIFH01000032.1"/>
</dbReference>
<comment type="subcellular location">
    <subcellularLocation>
        <location evidence="1">Secreted</location>
    </subcellularLocation>
</comment>
<dbReference type="InterPro" id="IPR002509">
    <property type="entry name" value="NODB_dom"/>
</dbReference>
<evidence type="ECO:0000259" key="3">
    <source>
        <dbReference type="PROSITE" id="PS51677"/>
    </source>
</evidence>
<dbReference type="Pfam" id="PF01522">
    <property type="entry name" value="Polysacc_deac_1"/>
    <property type="match status" value="2"/>
</dbReference>
<comment type="caution">
    <text evidence="4">The sequence shown here is derived from an EMBL/GenBank/DDBJ whole genome shotgun (WGS) entry which is preliminary data.</text>
</comment>
<dbReference type="PROSITE" id="PS51677">
    <property type="entry name" value="NODB"/>
    <property type="match status" value="1"/>
</dbReference>
<dbReference type="GO" id="GO:0005576">
    <property type="term" value="C:extracellular region"/>
    <property type="evidence" value="ECO:0007669"/>
    <property type="project" value="UniProtKB-SubCell"/>
</dbReference>
<dbReference type="PANTHER" id="PTHR34216">
    <property type="match status" value="1"/>
</dbReference>
<sequence>MGGSRVGMLRSSVRSSVRGGGDALLRRSPAQVWFARRSRLRLAVLGYHGISDPAVFAGQLDRLLRIARPVSLDEVEAALGDRRPLPARAVLLTFDDGERSILERGLPLLRERGIPGVAYVVASAIDSRTPFWWHEAHRLVAAGARVAGEPARSPSGWVAYLKTVPQERRLRLLAALREGHEPVLGEQLTGADLRTLESGGIRVENHSLTHPLLDRCSDADVRAEVVDAHERLTGLLGRAPSSFAYPNGNWDVRAERLLDELGYRSGFLFDHRLGPRLPDHPLRISRLRVGSNTRPDRFATIVSGLHPAVHALRGGR</sequence>
<dbReference type="Proteomes" id="UP000286931">
    <property type="component" value="Unassembled WGS sequence"/>
</dbReference>
<evidence type="ECO:0000256" key="2">
    <source>
        <dbReference type="ARBA" id="ARBA00022729"/>
    </source>
</evidence>
<keyword evidence="2" id="KW-0732">Signal</keyword>
<dbReference type="InterPro" id="IPR011330">
    <property type="entry name" value="Glyco_hydro/deAcase_b/a-brl"/>
</dbReference>
<accession>A0A401YXG9</accession>
<gene>
    <name evidence="4" type="ORF">EHYA_07003</name>
</gene>
<evidence type="ECO:0000313" key="4">
    <source>
        <dbReference type="EMBL" id="GCD99289.1"/>
    </source>
</evidence>
<dbReference type="InterPro" id="IPR051398">
    <property type="entry name" value="Polysacch_Deacetylase"/>
</dbReference>
<evidence type="ECO:0000313" key="5">
    <source>
        <dbReference type="Proteomes" id="UP000286931"/>
    </source>
</evidence>
<reference evidence="4 5" key="1">
    <citation type="submission" date="2018-12" db="EMBL/GenBank/DDBJ databases">
        <title>Draft genome sequence of Embleya hyalina NBRC 13850T.</title>
        <authorList>
            <person name="Komaki H."/>
            <person name="Hosoyama A."/>
            <person name="Kimura A."/>
            <person name="Ichikawa N."/>
            <person name="Tamura T."/>
        </authorList>
    </citation>
    <scope>NUCLEOTIDE SEQUENCE [LARGE SCALE GENOMIC DNA]</scope>
    <source>
        <strain evidence="4 5">NBRC 13850</strain>
    </source>
</reference>
<dbReference type="AlphaFoldDB" id="A0A401YXG9"/>
<dbReference type="GO" id="GO:0005975">
    <property type="term" value="P:carbohydrate metabolic process"/>
    <property type="evidence" value="ECO:0007669"/>
    <property type="project" value="InterPro"/>
</dbReference>
<dbReference type="GO" id="GO:0016810">
    <property type="term" value="F:hydrolase activity, acting on carbon-nitrogen (but not peptide) bonds"/>
    <property type="evidence" value="ECO:0007669"/>
    <property type="project" value="InterPro"/>
</dbReference>
<dbReference type="SUPFAM" id="SSF88713">
    <property type="entry name" value="Glycoside hydrolase/deacetylase"/>
    <property type="match status" value="1"/>
</dbReference>
<dbReference type="EMBL" id="BIFH01000032">
    <property type="protein sequence ID" value="GCD99289.1"/>
    <property type="molecule type" value="Genomic_DNA"/>
</dbReference>
<feature type="domain" description="NodB homology" evidence="3">
    <location>
        <begin position="88"/>
        <end position="316"/>
    </location>
</feature>
<keyword evidence="5" id="KW-1185">Reference proteome</keyword>